<feature type="chain" id="PRO_5002869172" evidence="9">
    <location>
        <begin position="26"/>
        <end position="566"/>
    </location>
</feature>
<evidence type="ECO:0000256" key="5">
    <source>
        <dbReference type="ARBA" id="ARBA00023237"/>
    </source>
</evidence>
<evidence type="ECO:0000313" key="13">
    <source>
        <dbReference type="Proteomes" id="UP000000739"/>
    </source>
</evidence>
<accession>B8FD61</accession>
<evidence type="ECO:0000256" key="7">
    <source>
        <dbReference type="RuleBase" id="RU004004"/>
    </source>
</evidence>
<evidence type="ECO:0000313" key="12">
    <source>
        <dbReference type="EMBL" id="ACL06492.1"/>
    </source>
</evidence>
<protein>
    <submittedName>
        <fullName evidence="12">Type II and III secretion system protein</fullName>
    </submittedName>
</protein>
<dbReference type="PANTHER" id="PTHR30604">
    <property type="entry name" value="PROTEIN TRANSPORT PROTEIN HOFQ"/>
    <property type="match status" value="1"/>
</dbReference>
<evidence type="ECO:0000259" key="10">
    <source>
        <dbReference type="Pfam" id="PF00263"/>
    </source>
</evidence>
<feature type="domain" description="NolW-like" evidence="11">
    <location>
        <begin position="199"/>
        <end position="276"/>
    </location>
</feature>
<keyword evidence="2 7" id="KW-0813">Transport</keyword>
<keyword evidence="3 9" id="KW-0732">Signal</keyword>
<dbReference type="GO" id="GO:0009306">
    <property type="term" value="P:protein secretion"/>
    <property type="evidence" value="ECO:0007669"/>
    <property type="project" value="InterPro"/>
</dbReference>
<dbReference type="GO" id="GO:0009279">
    <property type="term" value="C:cell outer membrane"/>
    <property type="evidence" value="ECO:0007669"/>
    <property type="project" value="UniProtKB-SubCell"/>
</dbReference>
<dbReference type="Pfam" id="PF00263">
    <property type="entry name" value="Secretin"/>
    <property type="match status" value="1"/>
</dbReference>
<dbReference type="eggNOG" id="COG4796">
    <property type="taxonomic scope" value="Bacteria"/>
</dbReference>
<proteinExistence type="inferred from homology"/>
<dbReference type="InterPro" id="IPR005644">
    <property type="entry name" value="NolW-like"/>
</dbReference>
<dbReference type="Pfam" id="PF03958">
    <property type="entry name" value="Secretin_N"/>
    <property type="match status" value="1"/>
</dbReference>
<reference evidence="12 13" key="1">
    <citation type="journal article" date="2012" name="Environ. Microbiol.">
        <title>The genome sequence of Desulfatibacillum alkenivorans AK-01: a blueprint for anaerobic alkane oxidation.</title>
        <authorList>
            <person name="Callaghan A.V."/>
            <person name="Morris B.E."/>
            <person name="Pereira I.A."/>
            <person name="McInerney M.J."/>
            <person name="Austin R.N."/>
            <person name="Groves J.T."/>
            <person name="Kukor J.J."/>
            <person name="Suflita J.M."/>
            <person name="Young L.Y."/>
            <person name="Zylstra G.J."/>
            <person name="Wawrik B."/>
        </authorList>
    </citation>
    <scope>NUCLEOTIDE SEQUENCE [LARGE SCALE GENOMIC DNA]</scope>
    <source>
        <strain evidence="12 13">AK-01</strain>
    </source>
</reference>
<evidence type="ECO:0000256" key="2">
    <source>
        <dbReference type="ARBA" id="ARBA00022448"/>
    </source>
</evidence>
<evidence type="ECO:0000256" key="4">
    <source>
        <dbReference type="ARBA" id="ARBA00023136"/>
    </source>
</evidence>
<dbReference type="HOGENOM" id="CLU_006756_2_2_7"/>
<gene>
    <name evidence="12" type="ordered locus">Dalk_4815</name>
</gene>
<dbReference type="EMBL" id="CP001322">
    <property type="protein sequence ID" value="ACL06492.1"/>
    <property type="molecule type" value="Genomic_DNA"/>
</dbReference>
<dbReference type="InterPro" id="IPR013355">
    <property type="entry name" value="Pilus_4_PilQ"/>
</dbReference>
<evidence type="ECO:0000256" key="8">
    <source>
        <dbReference type="SAM" id="MobiDB-lite"/>
    </source>
</evidence>
<evidence type="ECO:0000256" key="3">
    <source>
        <dbReference type="ARBA" id="ARBA00022729"/>
    </source>
</evidence>
<dbReference type="Gene3D" id="3.30.1370.120">
    <property type="match status" value="1"/>
</dbReference>
<feature type="signal peptide" evidence="9">
    <location>
        <begin position="1"/>
        <end position="25"/>
    </location>
</feature>
<dbReference type="Gene3D" id="3.30.1370.130">
    <property type="match status" value="1"/>
</dbReference>
<dbReference type="PROSITE" id="PS51257">
    <property type="entry name" value="PROKAR_LIPOPROTEIN"/>
    <property type="match status" value="1"/>
</dbReference>
<name>B8FD61_DESAL</name>
<feature type="region of interest" description="Disordered" evidence="8">
    <location>
        <begin position="224"/>
        <end position="243"/>
    </location>
</feature>
<dbReference type="KEGG" id="dal:Dalk_4815"/>
<evidence type="ECO:0000256" key="1">
    <source>
        <dbReference type="ARBA" id="ARBA00004370"/>
    </source>
</evidence>
<dbReference type="NCBIfam" id="TIGR02515">
    <property type="entry name" value="IV_pilus_PilQ"/>
    <property type="match status" value="1"/>
</dbReference>
<evidence type="ECO:0000259" key="11">
    <source>
        <dbReference type="Pfam" id="PF03958"/>
    </source>
</evidence>
<evidence type="ECO:0000256" key="6">
    <source>
        <dbReference type="RuleBase" id="RU004003"/>
    </source>
</evidence>
<dbReference type="Proteomes" id="UP000000739">
    <property type="component" value="Chromosome"/>
</dbReference>
<evidence type="ECO:0000256" key="9">
    <source>
        <dbReference type="SAM" id="SignalP"/>
    </source>
</evidence>
<dbReference type="InterPro" id="IPR004846">
    <property type="entry name" value="T2SS/T3SS_dom"/>
</dbReference>
<keyword evidence="5" id="KW-0998">Cell outer membrane</keyword>
<comment type="subcellular location">
    <subcellularLocation>
        <location evidence="7">Cell outer membrane</location>
    </subcellularLocation>
    <subcellularLocation>
        <location evidence="1">Membrane</location>
    </subcellularLocation>
</comment>
<dbReference type="InterPro" id="IPR051808">
    <property type="entry name" value="Type_IV_pilus_biogenesis"/>
</dbReference>
<dbReference type="AlphaFoldDB" id="B8FD61"/>
<dbReference type="InterPro" id="IPR001775">
    <property type="entry name" value="GspD/PilQ"/>
</dbReference>
<sequence>MALIKHGLKKYSGLLLALGVLLVWAGCAQTEKEAQPDPFFEKWKTMSMTAKGSSPVDREYSIDASEEVVSSVDDNELIGEAEEEDMAPERPLPSQPVTMRMKDSEVGVVLRAIARGVGQNLLINSNVSGRVSVEVKAVPWNEVFLSILNSQGLRYAWEGDIIRIMTAEDMEKDLAVQQVQERTKRQKLVAKSVEPLLMKVVQIDYADPEGLVEPLNSILATSAGENAASKSKNDKSGSVVRGSVDVDKHNNSLVLMAVREDLEKMLALINKLDRPPYQVHIKANIVETTRDTARDLGVQWGWMYGRYDSLGNDTDFWLTPGGNSGSAASRDAPLTGGYTAGTGSKGVSGQGNGINFPVDFEDAMGATMGLMFGKVGSNILEVQLSALADAGKINILSTPSITTLDNQTASTENGTEVPYVTINEDGDREVKFKDATLMLEITPHVIDEGQMKMKVSIKKDEVDLSRNVDGNPFILKKRTETSLIVRNGETVVISGLSKTRNTEGDTGIPWLKDIPGLGYLFKSESKSEAMEEVLIFLTPTVLPKPGEAMVQEQNVNMPASVGGNES</sequence>
<feature type="domain" description="Type II/III secretion system secretin-like" evidence="10">
    <location>
        <begin position="386"/>
        <end position="542"/>
    </location>
</feature>
<dbReference type="RefSeq" id="WP_015949531.1">
    <property type="nucleotide sequence ID" value="NC_011768.1"/>
</dbReference>
<dbReference type="InterPro" id="IPR038591">
    <property type="entry name" value="NolW-like_sf"/>
</dbReference>
<dbReference type="PRINTS" id="PR00811">
    <property type="entry name" value="BCTERIALGSPD"/>
</dbReference>
<dbReference type="PANTHER" id="PTHR30604:SF1">
    <property type="entry name" value="DNA UTILIZATION PROTEIN HOFQ"/>
    <property type="match status" value="1"/>
</dbReference>
<keyword evidence="13" id="KW-1185">Reference proteome</keyword>
<organism evidence="12 13">
    <name type="scientific">Desulfatibacillum aliphaticivorans</name>
    <dbReference type="NCBI Taxonomy" id="218208"/>
    <lineage>
        <taxon>Bacteria</taxon>
        <taxon>Pseudomonadati</taxon>
        <taxon>Thermodesulfobacteriota</taxon>
        <taxon>Desulfobacteria</taxon>
        <taxon>Desulfobacterales</taxon>
        <taxon>Desulfatibacillaceae</taxon>
        <taxon>Desulfatibacillum</taxon>
    </lineage>
</organism>
<comment type="similarity">
    <text evidence="6">Belongs to the bacterial secretin family.</text>
</comment>
<keyword evidence="4" id="KW-0472">Membrane</keyword>